<organism evidence="1 2">
    <name type="scientific">Streptomyces parvus</name>
    <dbReference type="NCBI Taxonomy" id="66428"/>
    <lineage>
        <taxon>Bacteria</taxon>
        <taxon>Bacillati</taxon>
        <taxon>Actinomycetota</taxon>
        <taxon>Actinomycetes</taxon>
        <taxon>Kitasatosporales</taxon>
        <taxon>Streptomycetaceae</taxon>
        <taxon>Streptomyces</taxon>
    </lineage>
</organism>
<protein>
    <submittedName>
        <fullName evidence="1">Uncharacterized protein</fullName>
    </submittedName>
</protein>
<reference evidence="1 2" key="1">
    <citation type="submission" date="2019-08" db="EMBL/GenBank/DDBJ databases">
        <title>Draft genome for granaticin producer strain Streptomyces parvus C05.</title>
        <authorList>
            <person name="Gonzalez-Pimentel J.L."/>
        </authorList>
    </citation>
    <scope>NUCLEOTIDE SEQUENCE [LARGE SCALE GENOMIC DNA]</scope>
    <source>
        <strain evidence="1 2">C05</strain>
    </source>
</reference>
<dbReference type="Proteomes" id="UP000323242">
    <property type="component" value="Unassembled WGS sequence"/>
</dbReference>
<evidence type="ECO:0000313" key="2">
    <source>
        <dbReference type="Proteomes" id="UP000323242"/>
    </source>
</evidence>
<name>A0A5D4IJE8_9ACTN</name>
<dbReference type="RefSeq" id="WP_148904116.1">
    <property type="nucleotide sequence ID" value="NZ_VSZQ01000180.1"/>
</dbReference>
<proteinExistence type="predicted"/>
<gene>
    <name evidence="1" type="ORF">FY004_27330</name>
</gene>
<feature type="non-terminal residue" evidence="1">
    <location>
        <position position="1"/>
    </location>
</feature>
<dbReference type="EMBL" id="VSZQ01000180">
    <property type="protein sequence ID" value="TYR53308.1"/>
    <property type="molecule type" value="Genomic_DNA"/>
</dbReference>
<dbReference type="AlphaFoldDB" id="A0A5D4IJE8"/>
<comment type="caution">
    <text evidence="1">The sequence shown here is derived from an EMBL/GenBank/DDBJ whole genome shotgun (WGS) entry which is preliminary data.</text>
</comment>
<keyword evidence="2" id="KW-1185">Reference proteome</keyword>
<accession>A0A5D4IJE8</accession>
<sequence length="106" mass="11805">AGARQGGGLRGRLRRYTSGKALASGLGEGIFDRALADREWLRERLAEVESGRPMRAVEWGRAALVWANLHVCWALTEDRVEALSLERRVLAVQGVEWWNRAGRGGH</sequence>
<evidence type="ECO:0000313" key="1">
    <source>
        <dbReference type="EMBL" id="TYR53308.1"/>
    </source>
</evidence>